<evidence type="ECO:0000313" key="10">
    <source>
        <dbReference type="EMBL" id="KAF1016948.1"/>
    </source>
</evidence>
<dbReference type="InterPro" id="IPR000531">
    <property type="entry name" value="Beta-barrel_TonB"/>
</dbReference>
<dbReference type="Pfam" id="PF00593">
    <property type="entry name" value="TonB_dep_Rec_b-barrel"/>
    <property type="match status" value="1"/>
</dbReference>
<comment type="similarity">
    <text evidence="8">Belongs to the TonB-dependent receptor family.</text>
</comment>
<dbReference type="PANTHER" id="PTHR32552:SF84">
    <property type="entry name" value="TONB-DEPENDENT RECEPTOR-RELATED"/>
    <property type="match status" value="1"/>
</dbReference>
<proteinExistence type="inferred from homology"/>
<name>A0A7V8JMT9_STEMA</name>
<evidence type="ECO:0000256" key="5">
    <source>
        <dbReference type="ARBA" id="ARBA00023077"/>
    </source>
</evidence>
<keyword evidence="10" id="KW-0675">Receptor</keyword>
<evidence type="ECO:0000256" key="6">
    <source>
        <dbReference type="ARBA" id="ARBA00023136"/>
    </source>
</evidence>
<evidence type="ECO:0000259" key="9">
    <source>
        <dbReference type="Pfam" id="PF00593"/>
    </source>
</evidence>
<keyword evidence="4 8" id="KW-0812">Transmembrane</keyword>
<reference evidence="11" key="1">
    <citation type="journal article" date="2020" name="MBio">
        <title>Horizontal gene transfer to a defensive symbiont with a reduced genome amongst a multipartite beetle microbiome.</title>
        <authorList>
            <person name="Waterworth S.C."/>
            <person name="Florez L.V."/>
            <person name="Rees E.R."/>
            <person name="Hertweck C."/>
            <person name="Kaltenpoth M."/>
            <person name="Kwan J.C."/>
        </authorList>
    </citation>
    <scope>NUCLEOTIDE SEQUENCE [LARGE SCALE GENOMIC DNA]</scope>
</reference>
<dbReference type="PROSITE" id="PS52016">
    <property type="entry name" value="TONB_DEPENDENT_REC_3"/>
    <property type="match status" value="1"/>
</dbReference>
<dbReference type="SUPFAM" id="SSF56935">
    <property type="entry name" value="Porins"/>
    <property type="match status" value="1"/>
</dbReference>
<dbReference type="EMBL" id="WNDS01000001">
    <property type="protein sequence ID" value="KAF1016948.1"/>
    <property type="molecule type" value="Genomic_DNA"/>
</dbReference>
<evidence type="ECO:0000313" key="11">
    <source>
        <dbReference type="Proteomes" id="UP000487117"/>
    </source>
</evidence>
<gene>
    <name evidence="10" type="primary">fyuA_1</name>
    <name evidence="10" type="ORF">GAK31_00207</name>
</gene>
<dbReference type="InterPro" id="IPR039426">
    <property type="entry name" value="TonB-dep_rcpt-like"/>
</dbReference>
<dbReference type="PANTHER" id="PTHR32552">
    <property type="entry name" value="FERRICHROME IRON RECEPTOR-RELATED"/>
    <property type="match status" value="1"/>
</dbReference>
<sequence>MQIGAQTSRGIEASLNWAFAPEWTLDFNATVLKAEFEDFLETTGSPAVLVSRDGNVPPNVAERLANAWVCRHFLPDWQLAGGVRYVGKRYADNANTLVLPGYATTDLSLAWQARPDTRITARVFNVFDKAYYSTAYYTATQWLLGADRRVELTLDYRF</sequence>
<keyword evidence="5" id="KW-0798">TonB box</keyword>
<dbReference type="Gene3D" id="2.40.170.20">
    <property type="entry name" value="TonB-dependent receptor, beta-barrel domain"/>
    <property type="match status" value="1"/>
</dbReference>
<evidence type="ECO:0000256" key="8">
    <source>
        <dbReference type="PROSITE-ProRule" id="PRU01360"/>
    </source>
</evidence>
<dbReference type="InterPro" id="IPR036942">
    <property type="entry name" value="Beta-barrel_TonB_sf"/>
</dbReference>
<accession>A0A7V8JMT9</accession>
<evidence type="ECO:0000256" key="3">
    <source>
        <dbReference type="ARBA" id="ARBA00022452"/>
    </source>
</evidence>
<feature type="domain" description="TonB-dependent receptor-like beta-barrel" evidence="9">
    <location>
        <begin position="2"/>
        <end position="126"/>
    </location>
</feature>
<comment type="caution">
    <text evidence="10">The sequence shown here is derived from an EMBL/GenBank/DDBJ whole genome shotgun (WGS) entry which is preliminary data.</text>
</comment>
<keyword evidence="6 8" id="KW-0472">Membrane</keyword>
<keyword evidence="3 8" id="KW-1134">Transmembrane beta strand</keyword>
<comment type="subcellular location">
    <subcellularLocation>
        <location evidence="1 8">Cell outer membrane</location>
        <topology evidence="1 8">Multi-pass membrane protein</topology>
    </subcellularLocation>
</comment>
<organism evidence="10 11">
    <name type="scientific">Stenotrophomonas maltophilia</name>
    <name type="common">Pseudomonas maltophilia</name>
    <name type="synonym">Xanthomonas maltophilia</name>
    <dbReference type="NCBI Taxonomy" id="40324"/>
    <lineage>
        <taxon>Bacteria</taxon>
        <taxon>Pseudomonadati</taxon>
        <taxon>Pseudomonadota</taxon>
        <taxon>Gammaproteobacteria</taxon>
        <taxon>Lysobacterales</taxon>
        <taxon>Lysobacteraceae</taxon>
        <taxon>Stenotrophomonas</taxon>
        <taxon>Stenotrophomonas maltophilia group</taxon>
    </lineage>
</organism>
<evidence type="ECO:0000256" key="2">
    <source>
        <dbReference type="ARBA" id="ARBA00022448"/>
    </source>
</evidence>
<dbReference type="GO" id="GO:0015344">
    <property type="term" value="F:siderophore uptake transmembrane transporter activity"/>
    <property type="evidence" value="ECO:0007669"/>
    <property type="project" value="TreeGrafter"/>
</dbReference>
<protein>
    <submittedName>
        <fullName evidence="10">Pesticin receptor</fullName>
    </submittedName>
</protein>
<evidence type="ECO:0000256" key="4">
    <source>
        <dbReference type="ARBA" id="ARBA00022692"/>
    </source>
</evidence>
<evidence type="ECO:0000256" key="7">
    <source>
        <dbReference type="ARBA" id="ARBA00023237"/>
    </source>
</evidence>
<keyword evidence="7 8" id="KW-0998">Cell outer membrane</keyword>
<dbReference type="Proteomes" id="UP000487117">
    <property type="component" value="Unassembled WGS sequence"/>
</dbReference>
<dbReference type="GO" id="GO:0009279">
    <property type="term" value="C:cell outer membrane"/>
    <property type="evidence" value="ECO:0007669"/>
    <property type="project" value="UniProtKB-SubCell"/>
</dbReference>
<keyword evidence="2 8" id="KW-0813">Transport</keyword>
<dbReference type="AlphaFoldDB" id="A0A7V8JMT9"/>
<evidence type="ECO:0000256" key="1">
    <source>
        <dbReference type="ARBA" id="ARBA00004571"/>
    </source>
</evidence>